<proteinExistence type="inferred from homology"/>
<keyword evidence="3 6" id="KW-0540">Nuclease</keyword>
<dbReference type="InterPro" id="IPR003761">
    <property type="entry name" value="Exonuc_VII_S"/>
</dbReference>
<gene>
    <name evidence="6" type="primary">xseB</name>
    <name evidence="7" type="ORF">Fokcrypt_00632</name>
</gene>
<evidence type="ECO:0000313" key="8">
    <source>
        <dbReference type="Proteomes" id="UP001325140"/>
    </source>
</evidence>
<dbReference type="HAMAP" id="MF_00337">
    <property type="entry name" value="Exonuc_7_S"/>
    <property type="match status" value="1"/>
</dbReference>
<comment type="catalytic activity">
    <reaction evidence="6">
        <text>Exonucleolytic cleavage in either 5'- to 3'- or 3'- to 5'-direction to yield nucleoside 5'-phosphates.</text>
        <dbReference type="EC" id="3.1.11.6"/>
    </reaction>
</comment>
<comment type="function">
    <text evidence="6">Bidirectionally degrades single-stranded DNA into large acid-insoluble oligonucleotides, which are then degraded further into small acid-soluble oligonucleotides.</text>
</comment>
<comment type="subcellular location">
    <subcellularLocation>
        <location evidence="6">Cytoplasm</location>
    </subcellularLocation>
</comment>
<reference evidence="7" key="1">
    <citation type="submission" date="2022-10" db="EMBL/GenBank/DDBJ databases">
        <title>Host association and intracellularity evolved multiple times independently in the Rickettsiales.</title>
        <authorList>
            <person name="Castelli M."/>
            <person name="Nardi T."/>
            <person name="Gammuto L."/>
            <person name="Bellinzona G."/>
            <person name="Sabaneyeva E."/>
            <person name="Potekhin A."/>
            <person name="Serra V."/>
            <person name="Petroni G."/>
            <person name="Sassera D."/>
        </authorList>
    </citation>
    <scope>NUCLEOTIDE SEQUENCE [LARGE SCALE GENOMIC DNA]</scope>
    <source>
        <strain evidence="7">US_Bl 11III1</strain>
    </source>
</reference>
<evidence type="ECO:0000313" key="7">
    <source>
        <dbReference type="EMBL" id="WPX98099.1"/>
    </source>
</evidence>
<dbReference type="Proteomes" id="UP001325140">
    <property type="component" value="Chromosome"/>
</dbReference>
<keyword evidence="4 6" id="KW-0378">Hydrolase</keyword>
<comment type="subunit">
    <text evidence="6">Heterooligomer composed of large and small subunits.</text>
</comment>
<dbReference type="NCBIfam" id="TIGR01280">
    <property type="entry name" value="xseB"/>
    <property type="match status" value="1"/>
</dbReference>
<dbReference type="InterPro" id="IPR037004">
    <property type="entry name" value="Exonuc_VII_ssu_sf"/>
</dbReference>
<evidence type="ECO:0000256" key="6">
    <source>
        <dbReference type="HAMAP-Rule" id="MF_00337"/>
    </source>
</evidence>
<dbReference type="PANTHER" id="PTHR34137">
    <property type="entry name" value="EXODEOXYRIBONUCLEASE 7 SMALL SUBUNIT"/>
    <property type="match status" value="1"/>
</dbReference>
<keyword evidence="8" id="KW-1185">Reference proteome</keyword>
<dbReference type="Gene3D" id="1.10.287.1040">
    <property type="entry name" value="Exonuclease VII, small subunit"/>
    <property type="match status" value="1"/>
</dbReference>
<dbReference type="PANTHER" id="PTHR34137:SF1">
    <property type="entry name" value="EXODEOXYRIBONUCLEASE 7 SMALL SUBUNIT"/>
    <property type="match status" value="1"/>
</dbReference>
<organism evidence="7 8">
    <name type="scientific">Candidatus Fokinia crypta</name>
    <dbReference type="NCBI Taxonomy" id="1920990"/>
    <lineage>
        <taxon>Bacteria</taxon>
        <taxon>Pseudomonadati</taxon>
        <taxon>Pseudomonadota</taxon>
        <taxon>Alphaproteobacteria</taxon>
        <taxon>Rickettsiales</taxon>
        <taxon>Candidatus Midichloriaceae</taxon>
        <taxon>Candidatus Fokinia</taxon>
    </lineage>
</organism>
<sequence length="161" mass="18656">MNEKETLLRFERNLQELSNLTKELNEENTPLSSTIELYEKGMKLCKECYADLECIKKIIEVLQDNHQSISITSDTKALSFEKAYKKIEEISQSSTSRLEEAFEKACIVRELKAHCDNLLSSMKVKILETKSNEESNIVKKSDLQDRYSQSYNSDSYDKHLS</sequence>
<dbReference type="Pfam" id="PF02609">
    <property type="entry name" value="Exonuc_VII_S"/>
    <property type="match status" value="1"/>
</dbReference>
<protein>
    <recommendedName>
        <fullName evidence="6">Exodeoxyribonuclease 7 small subunit</fullName>
        <ecNumber evidence="6">3.1.11.6</ecNumber>
    </recommendedName>
    <alternativeName>
        <fullName evidence="6">Exodeoxyribonuclease VII small subunit</fullName>
        <shortName evidence="6">Exonuclease VII small subunit</shortName>
    </alternativeName>
</protein>
<dbReference type="EC" id="3.1.11.6" evidence="6"/>
<comment type="similarity">
    <text evidence="1 6">Belongs to the XseB family.</text>
</comment>
<evidence type="ECO:0000256" key="2">
    <source>
        <dbReference type="ARBA" id="ARBA00022490"/>
    </source>
</evidence>
<name>A0ABZ0USU5_9RICK</name>
<dbReference type="SUPFAM" id="SSF116842">
    <property type="entry name" value="XseB-like"/>
    <property type="match status" value="1"/>
</dbReference>
<keyword evidence="2 6" id="KW-0963">Cytoplasm</keyword>
<accession>A0ABZ0USU5</accession>
<dbReference type="RefSeq" id="WP_323722074.1">
    <property type="nucleotide sequence ID" value="NZ_CP110343.1"/>
</dbReference>
<dbReference type="EMBL" id="CP110343">
    <property type="protein sequence ID" value="WPX98099.1"/>
    <property type="molecule type" value="Genomic_DNA"/>
</dbReference>
<evidence type="ECO:0000256" key="5">
    <source>
        <dbReference type="ARBA" id="ARBA00022839"/>
    </source>
</evidence>
<keyword evidence="5 6" id="KW-0269">Exonuclease</keyword>
<evidence type="ECO:0000256" key="3">
    <source>
        <dbReference type="ARBA" id="ARBA00022722"/>
    </source>
</evidence>
<evidence type="ECO:0000256" key="1">
    <source>
        <dbReference type="ARBA" id="ARBA00009998"/>
    </source>
</evidence>
<evidence type="ECO:0000256" key="4">
    <source>
        <dbReference type="ARBA" id="ARBA00022801"/>
    </source>
</evidence>